<proteinExistence type="predicted"/>
<protein>
    <submittedName>
        <fullName evidence="2">Uncharacterized protein</fullName>
    </submittedName>
</protein>
<keyword evidence="3" id="KW-1185">Reference proteome</keyword>
<evidence type="ECO:0000256" key="1">
    <source>
        <dbReference type="SAM" id="Coils"/>
    </source>
</evidence>
<gene>
    <name evidence="2" type="ORF">JW646_15330</name>
</gene>
<reference evidence="2 3" key="1">
    <citation type="journal article" date="2023" name="Int. J. Syst. Evol. Microbiol.">
        <title>Terrisporobacter hibernicus sp. nov., isolated from bovine faeces in Northern Ireland.</title>
        <authorList>
            <person name="Mitchell M."/>
            <person name="Nguyen S.V."/>
            <person name="Connor M."/>
            <person name="Fairley D.J."/>
            <person name="Donoghue O."/>
            <person name="Marshall H."/>
            <person name="Koolman L."/>
            <person name="McMullan G."/>
            <person name="Schaffer K.E."/>
            <person name="McGrath J.W."/>
            <person name="Fanning S."/>
        </authorList>
    </citation>
    <scope>NUCLEOTIDE SEQUENCE [LARGE SCALE GENOMIC DNA]</scope>
    <source>
        <strain evidence="2 3">MCA3</strain>
    </source>
</reference>
<dbReference type="RefSeq" id="WP_228415580.1">
    <property type="nucleotide sequence ID" value="NZ_CP081135.1"/>
</dbReference>
<dbReference type="AlphaFoldDB" id="A0AAX2ZC81"/>
<evidence type="ECO:0000313" key="2">
    <source>
        <dbReference type="EMBL" id="UEL46994.1"/>
    </source>
</evidence>
<dbReference type="EMBL" id="CP081135">
    <property type="protein sequence ID" value="UEL46994.1"/>
    <property type="molecule type" value="Genomic_DNA"/>
</dbReference>
<organism evidence="2 3">
    <name type="scientific">Terrisporobacter hibernicus</name>
    <dbReference type="NCBI Taxonomy" id="2813371"/>
    <lineage>
        <taxon>Bacteria</taxon>
        <taxon>Bacillati</taxon>
        <taxon>Bacillota</taxon>
        <taxon>Clostridia</taxon>
        <taxon>Peptostreptococcales</taxon>
        <taxon>Peptostreptococcaceae</taxon>
        <taxon>Terrisporobacter</taxon>
    </lineage>
</organism>
<feature type="coiled-coil region" evidence="1">
    <location>
        <begin position="126"/>
        <end position="174"/>
    </location>
</feature>
<dbReference type="KEGG" id="tem:JW646_15330"/>
<evidence type="ECO:0000313" key="3">
    <source>
        <dbReference type="Proteomes" id="UP001198983"/>
    </source>
</evidence>
<keyword evidence="1" id="KW-0175">Coiled coil</keyword>
<accession>A0AAX2ZC81</accession>
<dbReference type="Proteomes" id="UP001198983">
    <property type="component" value="Chromosome"/>
</dbReference>
<name>A0AAX2ZC81_9FIRM</name>
<sequence length="373" mass="42934">MKKKKKQSCSCTPQKEACKPVETVKTIKKCEVCKPCETVVECTPISSCKPCHTEKKPIASYVECPCGDYEITCVDKCVELAKKAEELFEKACKYEVDATQTFNQAKECEKSAKLLSQKACNLLQNANKSENQARNDECKAKELMQRAQELCEKAKALNKEAECIEREAKDNCERARCLYEKAETYNDKAKCLYNQALKYDEKALECYKTAGDKIKEYEGKSKKCEEMLDKCGNKLKNCENNCVSNPSVQHKMDMGTNMPSMPSCGCKKPCKNTCETIVEKTCKCYDEIIYVDMDNDCSFENSCSTYVSPMYNMAPMQCMGNFTNKYPSLDNSNMSPYTNEYDEMWMNYYMYMQQMMQQMPMQQMPMQQMPYKK</sequence>